<keyword evidence="3" id="KW-1185">Reference proteome</keyword>
<dbReference type="GO" id="GO:0006950">
    <property type="term" value="P:response to stress"/>
    <property type="evidence" value="ECO:0007669"/>
    <property type="project" value="TreeGrafter"/>
</dbReference>
<dbReference type="Proteomes" id="UP000594118">
    <property type="component" value="Chromosome"/>
</dbReference>
<dbReference type="PANTHER" id="PTHR33164:SF43">
    <property type="entry name" value="HTH-TYPE TRANSCRIPTIONAL REPRESSOR YETL"/>
    <property type="match status" value="1"/>
</dbReference>
<accession>A0A7L9WK96</accession>
<dbReference type="InterPro" id="IPR039422">
    <property type="entry name" value="MarR/SlyA-like"/>
</dbReference>
<evidence type="ECO:0000259" key="1">
    <source>
        <dbReference type="PROSITE" id="PS50995"/>
    </source>
</evidence>
<dbReference type="InterPro" id="IPR036390">
    <property type="entry name" value="WH_DNA-bd_sf"/>
</dbReference>
<dbReference type="KEGG" id="pshq:F3W81_05500"/>
<reference evidence="2 3" key="1">
    <citation type="submission" date="2019-10" db="EMBL/GenBank/DDBJ databases">
        <title>Pseudopuniceibacterium sp. HQ09 islated from Antarctica.</title>
        <authorList>
            <person name="Liao L."/>
            <person name="Su S."/>
            <person name="Chen B."/>
            <person name="Yu Y."/>
        </authorList>
    </citation>
    <scope>NUCLEOTIDE SEQUENCE [LARGE SCALE GENOMIC DNA]</scope>
    <source>
        <strain evidence="2 3">HQ09</strain>
    </source>
</reference>
<dbReference type="Pfam" id="PF12802">
    <property type="entry name" value="MarR_2"/>
    <property type="match status" value="1"/>
</dbReference>
<proteinExistence type="predicted"/>
<dbReference type="GO" id="GO:0003700">
    <property type="term" value="F:DNA-binding transcription factor activity"/>
    <property type="evidence" value="ECO:0007669"/>
    <property type="project" value="InterPro"/>
</dbReference>
<sequence length="202" mass="22122">MDLRHLIQKPVARRLWHNELVDPIQSVCHGFLLNDSVLSDCRIDRVLSTLQSDPMSFENPTTATTGRIIFEILRLGGRLTAAGDALVGDIGLSSARWQVLSTAQFLPDPGTVSDIAQSLGLARQSVQRVVNELEVAGLVTLADNPAHLRARLVVPSEAGRAALTEAETRRQSWTDSLAEMVDPEDAATAERVLIQLRRALDR</sequence>
<evidence type="ECO:0000313" key="2">
    <source>
        <dbReference type="EMBL" id="QOL80323.1"/>
    </source>
</evidence>
<organism evidence="2 3">
    <name type="scientific">Pseudooceanicola spongiae</name>
    <dbReference type="NCBI Taxonomy" id="2613965"/>
    <lineage>
        <taxon>Bacteria</taxon>
        <taxon>Pseudomonadati</taxon>
        <taxon>Pseudomonadota</taxon>
        <taxon>Alphaproteobacteria</taxon>
        <taxon>Rhodobacterales</taxon>
        <taxon>Paracoccaceae</taxon>
        <taxon>Pseudooceanicola</taxon>
    </lineage>
</organism>
<dbReference type="PROSITE" id="PS50995">
    <property type="entry name" value="HTH_MARR_2"/>
    <property type="match status" value="1"/>
</dbReference>
<dbReference type="PANTHER" id="PTHR33164">
    <property type="entry name" value="TRANSCRIPTIONAL REGULATOR, MARR FAMILY"/>
    <property type="match status" value="1"/>
</dbReference>
<dbReference type="EMBL" id="CP045201">
    <property type="protein sequence ID" value="QOL80323.1"/>
    <property type="molecule type" value="Genomic_DNA"/>
</dbReference>
<dbReference type="SMART" id="SM00347">
    <property type="entry name" value="HTH_MARR"/>
    <property type="match status" value="1"/>
</dbReference>
<protein>
    <submittedName>
        <fullName evidence="2">MarR family transcriptional regulator</fullName>
    </submittedName>
</protein>
<name>A0A7L9WK96_9RHOB</name>
<gene>
    <name evidence="2" type="ORF">F3W81_05500</name>
</gene>
<evidence type="ECO:0000313" key="3">
    <source>
        <dbReference type="Proteomes" id="UP000594118"/>
    </source>
</evidence>
<feature type="domain" description="HTH marR-type" evidence="1">
    <location>
        <begin position="65"/>
        <end position="198"/>
    </location>
</feature>
<dbReference type="InterPro" id="IPR000835">
    <property type="entry name" value="HTH_MarR-typ"/>
</dbReference>
<dbReference type="Gene3D" id="1.10.10.10">
    <property type="entry name" value="Winged helix-like DNA-binding domain superfamily/Winged helix DNA-binding domain"/>
    <property type="match status" value="1"/>
</dbReference>
<dbReference type="InterPro" id="IPR036388">
    <property type="entry name" value="WH-like_DNA-bd_sf"/>
</dbReference>
<dbReference type="SUPFAM" id="SSF46785">
    <property type="entry name" value="Winged helix' DNA-binding domain"/>
    <property type="match status" value="1"/>
</dbReference>
<dbReference type="AlphaFoldDB" id="A0A7L9WK96"/>